<gene>
    <name evidence="3" type="ORF">JS756_12975</name>
</gene>
<dbReference type="RefSeq" id="WP_205383219.1">
    <property type="nucleotide sequence ID" value="NZ_JAFFZS010000008.1"/>
</dbReference>
<accession>A0ABS2VPL7</accession>
<comment type="caution">
    <text evidence="3">The sequence shown here is derived from an EMBL/GenBank/DDBJ whole genome shotgun (WGS) entry which is preliminary data.</text>
</comment>
<reference evidence="3 4" key="1">
    <citation type="submission" date="2021-02" db="EMBL/GenBank/DDBJ databases">
        <title>Whole genome sequencing of Streptomyces actuosus VRA1.</title>
        <authorList>
            <person name="Sen G."/>
            <person name="Sen A."/>
        </authorList>
    </citation>
    <scope>NUCLEOTIDE SEQUENCE [LARGE SCALE GENOMIC DNA]</scope>
    <source>
        <strain evidence="3 4">VRA1</strain>
    </source>
</reference>
<feature type="compositionally biased region" description="Polar residues" evidence="1">
    <location>
        <begin position="35"/>
        <end position="44"/>
    </location>
</feature>
<evidence type="ECO:0000256" key="1">
    <source>
        <dbReference type="SAM" id="MobiDB-lite"/>
    </source>
</evidence>
<keyword evidence="2" id="KW-0732">Signal</keyword>
<keyword evidence="4" id="KW-1185">Reference proteome</keyword>
<name>A0ABS2VPL7_STRAS</name>
<feature type="signal peptide" evidence="2">
    <location>
        <begin position="1"/>
        <end position="27"/>
    </location>
</feature>
<dbReference type="EMBL" id="JAFFZS010000008">
    <property type="protein sequence ID" value="MBN0045006.1"/>
    <property type="molecule type" value="Genomic_DNA"/>
</dbReference>
<organism evidence="3 4">
    <name type="scientific">Streptomyces actuosus</name>
    <dbReference type="NCBI Taxonomy" id="1885"/>
    <lineage>
        <taxon>Bacteria</taxon>
        <taxon>Bacillati</taxon>
        <taxon>Actinomycetota</taxon>
        <taxon>Actinomycetes</taxon>
        <taxon>Kitasatosporales</taxon>
        <taxon>Streptomycetaceae</taxon>
        <taxon>Streptomyces</taxon>
    </lineage>
</organism>
<evidence type="ECO:0000313" key="3">
    <source>
        <dbReference type="EMBL" id="MBN0045006.1"/>
    </source>
</evidence>
<feature type="chain" id="PRO_5046975752" evidence="2">
    <location>
        <begin position="28"/>
        <end position="170"/>
    </location>
</feature>
<evidence type="ECO:0000313" key="4">
    <source>
        <dbReference type="Proteomes" id="UP000788262"/>
    </source>
</evidence>
<proteinExistence type="predicted"/>
<protein>
    <submittedName>
        <fullName evidence="3">Uncharacterized protein</fullName>
    </submittedName>
</protein>
<dbReference type="Proteomes" id="UP000788262">
    <property type="component" value="Unassembled WGS sequence"/>
</dbReference>
<feature type="region of interest" description="Disordered" evidence="1">
    <location>
        <begin position="27"/>
        <end position="82"/>
    </location>
</feature>
<sequence length="170" mass="17297">MNSRLCAAVVSSTTILLCAALTGPALASDEAPAPSASTPGSIVNTAPPEEPEEDVTEISDGPVGEPADDPIYPGKPEPVISPDAVDCSPAHAVYVPTSQGKQFHQGVGPTNANYNATSRTAESTFTSEVTGEVGVSVSGDLETSVNTMLVKIKAKFNVTVSAKLTAKLGN</sequence>
<evidence type="ECO:0000256" key="2">
    <source>
        <dbReference type="SAM" id="SignalP"/>
    </source>
</evidence>